<feature type="active site" description="Proton donor/acceptor" evidence="2">
    <location>
        <position position="198"/>
    </location>
</feature>
<name>A0A7C9GYR5_9SPHN</name>
<feature type="binding site" evidence="3">
    <location>
        <position position="101"/>
    </location>
    <ligand>
        <name>substrate</name>
    </ligand>
</feature>
<dbReference type="InterPro" id="IPR011042">
    <property type="entry name" value="6-blade_b-propeller_TolB-like"/>
</dbReference>
<dbReference type="PANTHER" id="PTHR10907">
    <property type="entry name" value="REGUCALCIN"/>
    <property type="match status" value="1"/>
</dbReference>
<dbReference type="GO" id="GO:0004341">
    <property type="term" value="F:gluconolactonase activity"/>
    <property type="evidence" value="ECO:0007669"/>
    <property type="project" value="TreeGrafter"/>
</dbReference>
<comment type="caution">
    <text evidence="5">The sequence shown here is derived from an EMBL/GenBank/DDBJ whole genome shotgun (WGS) entry which is preliminary data.</text>
</comment>
<dbReference type="PRINTS" id="PR01790">
    <property type="entry name" value="SMP30FAMILY"/>
</dbReference>
<evidence type="ECO:0000256" key="3">
    <source>
        <dbReference type="PIRSR" id="PIRSR605511-2"/>
    </source>
</evidence>
<dbReference type="Proteomes" id="UP000481327">
    <property type="component" value="Unassembled WGS sequence"/>
</dbReference>
<dbReference type="OrthoDB" id="2633250at2"/>
<gene>
    <name evidence="5" type="ORF">F3168_12900</name>
</gene>
<keyword evidence="6" id="KW-1185">Reference proteome</keyword>
<reference evidence="5 6" key="1">
    <citation type="submission" date="2019-09" db="EMBL/GenBank/DDBJ databases">
        <title>Polymorphobacter sp. isolated from a lake in China.</title>
        <authorList>
            <person name="Liu Z."/>
        </authorList>
    </citation>
    <scope>NUCLEOTIDE SEQUENCE [LARGE SCALE GENOMIC DNA]</scope>
    <source>
        <strain evidence="5 6">D40P</strain>
    </source>
</reference>
<dbReference type="Pfam" id="PF08450">
    <property type="entry name" value="SGL"/>
    <property type="match status" value="1"/>
</dbReference>
<feature type="binding site" evidence="3">
    <location>
        <position position="103"/>
    </location>
    <ligand>
        <name>substrate</name>
    </ligand>
</feature>
<feature type="binding site" evidence="3">
    <location>
        <position position="149"/>
    </location>
    <ligand>
        <name>a divalent metal cation</name>
        <dbReference type="ChEBI" id="CHEBI:60240"/>
    </ligand>
</feature>
<evidence type="ECO:0000313" key="5">
    <source>
        <dbReference type="EMBL" id="MQT18154.1"/>
    </source>
</evidence>
<feature type="domain" description="SMP-30/Gluconolactonase/LRE-like region" evidence="4">
    <location>
        <begin position="15"/>
        <end position="256"/>
    </location>
</feature>
<dbReference type="InterPro" id="IPR005511">
    <property type="entry name" value="SMP-30"/>
</dbReference>
<organism evidence="5 6">
    <name type="scientific">Sandarakinorhabdus fusca</name>
    <dbReference type="NCBI Taxonomy" id="1439888"/>
    <lineage>
        <taxon>Bacteria</taxon>
        <taxon>Pseudomonadati</taxon>
        <taxon>Pseudomonadota</taxon>
        <taxon>Alphaproteobacteria</taxon>
        <taxon>Sphingomonadales</taxon>
        <taxon>Sphingosinicellaceae</taxon>
        <taxon>Sandarakinorhabdus</taxon>
    </lineage>
</organism>
<dbReference type="SUPFAM" id="SSF63829">
    <property type="entry name" value="Calcium-dependent phosphotriesterase"/>
    <property type="match status" value="1"/>
</dbReference>
<evidence type="ECO:0000259" key="4">
    <source>
        <dbReference type="Pfam" id="PF08450"/>
    </source>
</evidence>
<comment type="cofactor">
    <cofactor evidence="3">
        <name>Zn(2+)</name>
        <dbReference type="ChEBI" id="CHEBI:29105"/>
    </cofactor>
    <text evidence="3">Binds 1 divalent metal cation per subunit.</text>
</comment>
<accession>A0A7C9GYR5</accession>
<dbReference type="InterPro" id="IPR013658">
    <property type="entry name" value="SGL"/>
</dbReference>
<dbReference type="PANTHER" id="PTHR10907:SF47">
    <property type="entry name" value="REGUCALCIN"/>
    <property type="match status" value="1"/>
</dbReference>
<keyword evidence="3" id="KW-0862">Zinc</keyword>
<evidence type="ECO:0000256" key="2">
    <source>
        <dbReference type="PIRSR" id="PIRSR605511-1"/>
    </source>
</evidence>
<protein>
    <submittedName>
        <fullName evidence="5">SMP-30/gluconolactonase/LRE family protein</fullName>
    </submittedName>
</protein>
<feature type="binding site" evidence="3">
    <location>
        <position position="17"/>
    </location>
    <ligand>
        <name>a divalent metal cation</name>
        <dbReference type="ChEBI" id="CHEBI:60240"/>
    </ligand>
</feature>
<comment type="similarity">
    <text evidence="1">Belongs to the SMP-30/CGR1 family.</text>
</comment>
<proteinExistence type="inferred from homology"/>
<evidence type="ECO:0000313" key="6">
    <source>
        <dbReference type="Proteomes" id="UP000481327"/>
    </source>
</evidence>
<keyword evidence="3" id="KW-0479">Metal-binding</keyword>
<dbReference type="GO" id="GO:0005509">
    <property type="term" value="F:calcium ion binding"/>
    <property type="evidence" value="ECO:0007669"/>
    <property type="project" value="TreeGrafter"/>
</dbReference>
<dbReference type="AlphaFoldDB" id="A0A7C9GYR5"/>
<sequence length="286" mass="31046">MTDYRIVPRDAHDILGEGPVWSARRNALLWVDIMGQQLWSLSLADDRITSWPMPERIGWVVERAGRDDLLAGFKSGIVTLALDPLCIAPLHRPEPDRPHNRLNDAKVDAAGRLWFGSKDDRDQDASGALYRLDPGGTPVRIDDGYKVTNGPAFSPDGRWLYHTDSGLGRVYRFALGDDGSLGPRALFIQFETGWGSPDGMTIDADGHLWIAHWGGGRISRFDPAGRLVDSVALPATNITSCAFAGPGLDRLFATSSTIDAEGEPDAGALFEIRTGVIGLPPHCHAG</sequence>
<dbReference type="RefSeq" id="WP_152578622.1">
    <property type="nucleotide sequence ID" value="NZ_JAATJI010000001.1"/>
</dbReference>
<evidence type="ECO:0000256" key="1">
    <source>
        <dbReference type="ARBA" id="ARBA00008853"/>
    </source>
</evidence>
<feature type="binding site" evidence="3">
    <location>
        <position position="198"/>
    </location>
    <ligand>
        <name>a divalent metal cation</name>
        <dbReference type="ChEBI" id="CHEBI:60240"/>
    </ligand>
</feature>
<dbReference type="Gene3D" id="2.120.10.30">
    <property type="entry name" value="TolB, C-terminal domain"/>
    <property type="match status" value="1"/>
</dbReference>
<dbReference type="EMBL" id="WIOL01000005">
    <property type="protein sequence ID" value="MQT18154.1"/>
    <property type="molecule type" value="Genomic_DNA"/>
</dbReference>
<dbReference type="GO" id="GO:0019853">
    <property type="term" value="P:L-ascorbic acid biosynthetic process"/>
    <property type="evidence" value="ECO:0007669"/>
    <property type="project" value="TreeGrafter"/>
</dbReference>